<dbReference type="PATRIC" id="fig|280505.15.peg.1449"/>
<evidence type="ECO:0000313" key="2">
    <source>
        <dbReference type="EMBL" id="ALO25773.1"/>
    </source>
</evidence>
<gene>
    <name evidence="2" type="ORF">LBBP_01484</name>
</gene>
<feature type="transmembrane region" description="Helical" evidence="1">
    <location>
        <begin position="26"/>
        <end position="44"/>
    </location>
</feature>
<proteinExistence type="predicted"/>
<dbReference type="Proteomes" id="UP000058857">
    <property type="component" value="Chromosome 1"/>
</dbReference>
<reference evidence="2 3" key="1">
    <citation type="journal article" date="2015" name="PLoS Negl. Trop. Dis.">
        <title>Distribution of Plasmids in Distinct Leptospira Pathogenic Species.</title>
        <authorList>
            <person name="Wang Y."/>
            <person name="Zhuang X."/>
            <person name="Zhong Y."/>
            <person name="Zhang C."/>
            <person name="Zhang Y."/>
            <person name="Zeng L."/>
            <person name="Zhu Y."/>
            <person name="He P."/>
            <person name="Dong K."/>
            <person name="Pal U."/>
            <person name="Guo X."/>
            <person name="Qin J."/>
        </authorList>
    </citation>
    <scope>NUCLEOTIDE SEQUENCE [LARGE SCALE GENOMIC DNA]</scope>
    <source>
        <strain evidence="2 3">56604</strain>
    </source>
</reference>
<organism evidence="2">
    <name type="scientific">Leptospira borgpetersenii serovar Ballum</name>
    <dbReference type="NCBI Taxonomy" id="280505"/>
    <lineage>
        <taxon>Bacteria</taxon>
        <taxon>Pseudomonadati</taxon>
        <taxon>Spirochaetota</taxon>
        <taxon>Spirochaetia</taxon>
        <taxon>Leptospirales</taxon>
        <taxon>Leptospiraceae</taxon>
        <taxon>Leptospira</taxon>
    </lineage>
</organism>
<keyword evidence="1" id="KW-1133">Transmembrane helix</keyword>
<evidence type="ECO:0008006" key="4">
    <source>
        <dbReference type="Google" id="ProtNLM"/>
    </source>
</evidence>
<dbReference type="EMBL" id="CP012029">
    <property type="protein sequence ID" value="ALO25773.1"/>
    <property type="molecule type" value="Genomic_DNA"/>
</dbReference>
<evidence type="ECO:0000256" key="1">
    <source>
        <dbReference type="SAM" id="Phobius"/>
    </source>
</evidence>
<evidence type="ECO:0000313" key="3">
    <source>
        <dbReference type="Proteomes" id="UP000058857"/>
    </source>
</evidence>
<dbReference type="AlphaFoldDB" id="A0A0S2IQP3"/>
<protein>
    <recommendedName>
        <fullName evidence="4">Type II secretion system protein M</fullName>
    </recommendedName>
</protein>
<sequence length="190" mass="21920">MSINQFPLRNRFRIAMLDKLEPRERLIVLGGIGAVFLLIVFLAIRKVITLRQGLTEKVQDSRTAPVKLDKIIQEFNDFKSLDSSGGETDVSAVYAKLDEIFIRYGLKEKISTMKDSNSIEDKKYNRITIDINFRSVSLDNIFRLVYDIEKNKMINARVEYLNFKKPFLGKEVYDVNLKLSTYSRVVVGAK</sequence>
<keyword evidence="1" id="KW-0812">Transmembrane</keyword>
<keyword evidence="1" id="KW-0472">Membrane</keyword>
<name>A0A0S2IQP3_LEPBO</name>
<accession>A0A0S2IQP3</accession>